<sequence length="322" mass="33763">MMERVSTYNLHNITMGAALNVEAQLANAQLQEASGLTATDYSGLSGQQSYEVLNMENEYNQATTWAAEASTVESRSEAMYSAIGSMTSVVTKLESSISGALSSTDNSTLSTTAQSLMDQLVSAMNTQENGRYLFSGSNISTAPINMANYSSTSISASSYNPTTQDFSYYQGNDTVLTVQTDSSTTVSYGVCAGTTATTASATNPASAFEAAIRATEAVIKAGSLTTGSTSQTTLLKQAMTVAQSALTQLANLQESVSDIANQLTSASAAQTNYATLLQTSISNIKEVNTATVTTQIAQYQTQLQSSFYAVSTIGKLSLASYL</sequence>
<dbReference type="GO" id="GO:0009288">
    <property type="term" value="C:bacterial-type flagellum"/>
    <property type="evidence" value="ECO:0007669"/>
    <property type="project" value="InterPro"/>
</dbReference>
<proteinExistence type="predicted"/>
<dbReference type="Pfam" id="PF00700">
    <property type="entry name" value="Flagellin_C"/>
    <property type="match status" value="1"/>
</dbReference>
<organism evidence="4">
    <name type="scientific">mine drainage metagenome</name>
    <dbReference type="NCBI Taxonomy" id="410659"/>
    <lineage>
        <taxon>unclassified sequences</taxon>
        <taxon>metagenomes</taxon>
        <taxon>ecological metagenomes</taxon>
    </lineage>
</organism>
<accession>A0A1J5RCM8</accession>
<keyword evidence="4" id="KW-0969">Cilium</keyword>
<evidence type="ECO:0000256" key="1">
    <source>
        <dbReference type="ARBA" id="ARBA00023143"/>
    </source>
</evidence>
<dbReference type="InterPro" id="IPR046358">
    <property type="entry name" value="Flagellin_C"/>
</dbReference>
<dbReference type="PANTHER" id="PTHR42792:SF1">
    <property type="entry name" value="FLAGELLAR HOOK-ASSOCIATED PROTEIN 3"/>
    <property type="match status" value="1"/>
</dbReference>
<dbReference type="SUPFAM" id="SSF64518">
    <property type="entry name" value="Phase 1 flagellin"/>
    <property type="match status" value="1"/>
</dbReference>
<feature type="coiled-coil region" evidence="2">
    <location>
        <begin position="235"/>
        <end position="262"/>
    </location>
</feature>
<dbReference type="Gene3D" id="1.20.1330.10">
    <property type="entry name" value="f41 fragment of flagellin, N-terminal domain"/>
    <property type="match status" value="1"/>
</dbReference>
<keyword evidence="4" id="KW-0282">Flagellum</keyword>
<dbReference type="PANTHER" id="PTHR42792">
    <property type="entry name" value="FLAGELLIN"/>
    <property type="match status" value="1"/>
</dbReference>
<evidence type="ECO:0000313" key="4">
    <source>
        <dbReference type="EMBL" id="OIQ93848.1"/>
    </source>
</evidence>
<feature type="domain" description="Flagellin C-terminal" evidence="3">
    <location>
        <begin position="240"/>
        <end position="322"/>
    </location>
</feature>
<keyword evidence="4" id="KW-0966">Cell projection</keyword>
<evidence type="ECO:0000259" key="3">
    <source>
        <dbReference type="Pfam" id="PF00700"/>
    </source>
</evidence>
<name>A0A1J5RCM8_9ZZZZ</name>
<dbReference type="EMBL" id="MLJW01000199">
    <property type="protein sequence ID" value="OIQ93848.1"/>
    <property type="molecule type" value="Genomic_DNA"/>
</dbReference>
<comment type="caution">
    <text evidence="4">The sequence shown here is derived from an EMBL/GenBank/DDBJ whole genome shotgun (WGS) entry which is preliminary data.</text>
</comment>
<dbReference type="InterPro" id="IPR001492">
    <property type="entry name" value="Flagellin"/>
</dbReference>
<gene>
    <name evidence="4" type="ORF">GALL_242310</name>
</gene>
<keyword evidence="2" id="KW-0175">Coiled coil</keyword>
<keyword evidence="1" id="KW-0975">Bacterial flagellum</keyword>
<dbReference type="GO" id="GO:0005198">
    <property type="term" value="F:structural molecule activity"/>
    <property type="evidence" value="ECO:0007669"/>
    <property type="project" value="InterPro"/>
</dbReference>
<dbReference type="AlphaFoldDB" id="A0A1J5RCM8"/>
<protein>
    <submittedName>
        <fullName evidence="4">Flagellar hook-associated protein FlgL</fullName>
    </submittedName>
</protein>
<reference evidence="4" key="1">
    <citation type="submission" date="2016-10" db="EMBL/GenBank/DDBJ databases">
        <title>Sequence of Gallionella enrichment culture.</title>
        <authorList>
            <person name="Poehlein A."/>
            <person name="Muehling M."/>
            <person name="Daniel R."/>
        </authorList>
    </citation>
    <scope>NUCLEOTIDE SEQUENCE</scope>
</reference>
<evidence type="ECO:0000256" key="2">
    <source>
        <dbReference type="SAM" id="Coils"/>
    </source>
</evidence>